<dbReference type="GO" id="GO:0004656">
    <property type="term" value="F:procollagen-proline 4-dioxygenase activity"/>
    <property type="evidence" value="ECO:0000318"/>
    <property type="project" value="GO_Central"/>
</dbReference>
<dbReference type="STRING" id="35128.B8C289"/>
<feature type="domain" description="Prolyl 4-hydroxylase alpha subunit" evidence="6">
    <location>
        <begin position="1"/>
        <end position="198"/>
    </location>
</feature>
<dbReference type="PaxDb" id="35128-Thaps34280"/>
<dbReference type="GO" id="GO:0005783">
    <property type="term" value="C:endoplasmic reticulum"/>
    <property type="evidence" value="ECO:0000318"/>
    <property type="project" value="GO_Central"/>
</dbReference>
<reference evidence="7 8" key="2">
    <citation type="journal article" date="2008" name="Nature">
        <title>The Phaeodactylum genome reveals the evolutionary history of diatom genomes.</title>
        <authorList>
            <person name="Bowler C."/>
            <person name="Allen A.E."/>
            <person name="Badger J.H."/>
            <person name="Grimwood J."/>
            <person name="Jabbari K."/>
            <person name="Kuo A."/>
            <person name="Maheswari U."/>
            <person name="Martens C."/>
            <person name="Maumus F."/>
            <person name="Otillar R.P."/>
            <person name="Rayko E."/>
            <person name="Salamov A."/>
            <person name="Vandepoele K."/>
            <person name="Beszteri B."/>
            <person name="Gruber A."/>
            <person name="Heijde M."/>
            <person name="Katinka M."/>
            <person name="Mock T."/>
            <person name="Valentin K."/>
            <person name="Verret F."/>
            <person name="Berges J.A."/>
            <person name="Brownlee C."/>
            <person name="Cadoret J.P."/>
            <person name="Chiovitti A."/>
            <person name="Choi C.J."/>
            <person name="Coesel S."/>
            <person name="De Martino A."/>
            <person name="Detter J.C."/>
            <person name="Durkin C."/>
            <person name="Falciatore A."/>
            <person name="Fournet J."/>
            <person name="Haruta M."/>
            <person name="Huysman M.J."/>
            <person name="Jenkins B.D."/>
            <person name="Jiroutova K."/>
            <person name="Jorgensen R.E."/>
            <person name="Joubert Y."/>
            <person name="Kaplan A."/>
            <person name="Kroger N."/>
            <person name="Kroth P.G."/>
            <person name="La Roche J."/>
            <person name="Lindquist E."/>
            <person name="Lommer M."/>
            <person name="Martin-Jezequel V."/>
            <person name="Lopez P.J."/>
            <person name="Lucas S."/>
            <person name="Mangogna M."/>
            <person name="McGinnis K."/>
            <person name="Medlin L.K."/>
            <person name="Montsant A."/>
            <person name="Oudot-Le Secq M.P."/>
            <person name="Napoli C."/>
            <person name="Obornik M."/>
            <person name="Parker M.S."/>
            <person name="Petit J.L."/>
            <person name="Porcel B.M."/>
            <person name="Poulsen N."/>
            <person name="Robison M."/>
            <person name="Rychlewski L."/>
            <person name="Rynearson T.A."/>
            <person name="Schmutz J."/>
            <person name="Shapiro H."/>
            <person name="Siaut M."/>
            <person name="Stanley M."/>
            <person name="Sussman M.R."/>
            <person name="Taylor A.R."/>
            <person name="Vardi A."/>
            <person name="von Dassow P."/>
            <person name="Vyverman W."/>
            <person name="Willis A."/>
            <person name="Wyrwicz L.S."/>
            <person name="Rokhsar D.S."/>
            <person name="Weissenbach J."/>
            <person name="Armbrust E.V."/>
            <person name="Green B.R."/>
            <person name="Van de Peer Y."/>
            <person name="Grigoriev I.V."/>
        </authorList>
    </citation>
    <scope>NUCLEOTIDE SEQUENCE [LARGE SCALE GENOMIC DNA]</scope>
    <source>
        <strain evidence="7 8">CCMP1335</strain>
    </source>
</reference>
<dbReference type="RefSeq" id="XP_002290154.1">
    <property type="nucleotide sequence ID" value="XM_002290118.1"/>
</dbReference>
<protein>
    <recommendedName>
        <fullName evidence="6">Prolyl 4-hydroxylase alpha subunit domain-containing protein</fullName>
    </recommendedName>
</protein>
<dbReference type="FunFam" id="2.60.120.620:FF:000045">
    <property type="entry name" value="Uncharacterized protein"/>
    <property type="match status" value="1"/>
</dbReference>
<gene>
    <name evidence="7" type="ORF">THAPSDRAFT_34280</name>
</gene>
<dbReference type="PANTHER" id="PTHR10869">
    <property type="entry name" value="PROLYL 4-HYDROXYLASE ALPHA SUBUNIT"/>
    <property type="match status" value="1"/>
</dbReference>
<dbReference type="SMART" id="SM00702">
    <property type="entry name" value="P4Hc"/>
    <property type="match status" value="1"/>
</dbReference>
<dbReference type="AlphaFoldDB" id="B8C289"/>
<evidence type="ECO:0000256" key="5">
    <source>
        <dbReference type="ARBA" id="ARBA00023004"/>
    </source>
</evidence>
<comment type="cofactor">
    <cofactor evidence="1">
        <name>L-ascorbate</name>
        <dbReference type="ChEBI" id="CHEBI:38290"/>
    </cofactor>
</comment>
<dbReference type="InterPro" id="IPR044862">
    <property type="entry name" value="Pro_4_hyd_alph_FE2OG_OXY"/>
</dbReference>
<dbReference type="Gene3D" id="2.60.120.620">
    <property type="entry name" value="q2cbj1_9rhob like domain"/>
    <property type="match status" value="1"/>
</dbReference>
<dbReference type="Pfam" id="PF13640">
    <property type="entry name" value="2OG-FeII_Oxy_3"/>
    <property type="match status" value="1"/>
</dbReference>
<dbReference type="InterPro" id="IPR045054">
    <property type="entry name" value="P4HA-like"/>
</dbReference>
<name>B8C289_THAPS</name>
<dbReference type="Proteomes" id="UP000001449">
    <property type="component" value="Chromosome 5"/>
</dbReference>
<keyword evidence="3" id="KW-0223">Dioxygenase</keyword>
<dbReference type="HOGENOM" id="CLU_041456_2_0_1"/>
<dbReference type="GO" id="GO:0031418">
    <property type="term" value="F:L-ascorbic acid binding"/>
    <property type="evidence" value="ECO:0007669"/>
    <property type="project" value="InterPro"/>
</dbReference>
<organism evidence="7 8">
    <name type="scientific">Thalassiosira pseudonana</name>
    <name type="common">Marine diatom</name>
    <name type="synonym">Cyclotella nana</name>
    <dbReference type="NCBI Taxonomy" id="35128"/>
    <lineage>
        <taxon>Eukaryota</taxon>
        <taxon>Sar</taxon>
        <taxon>Stramenopiles</taxon>
        <taxon>Ochrophyta</taxon>
        <taxon>Bacillariophyta</taxon>
        <taxon>Coscinodiscophyceae</taxon>
        <taxon>Thalassiosirophycidae</taxon>
        <taxon>Thalassiosirales</taxon>
        <taxon>Thalassiosiraceae</taxon>
        <taxon>Thalassiosira</taxon>
    </lineage>
</organism>
<evidence type="ECO:0000313" key="8">
    <source>
        <dbReference type="Proteomes" id="UP000001449"/>
    </source>
</evidence>
<reference evidence="7 8" key="1">
    <citation type="journal article" date="2004" name="Science">
        <title>The genome of the diatom Thalassiosira pseudonana: ecology, evolution, and metabolism.</title>
        <authorList>
            <person name="Armbrust E.V."/>
            <person name="Berges J.A."/>
            <person name="Bowler C."/>
            <person name="Green B.R."/>
            <person name="Martinez D."/>
            <person name="Putnam N.H."/>
            <person name="Zhou S."/>
            <person name="Allen A.E."/>
            <person name="Apt K.E."/>
            <person name="Bechner M."/>
            <person name="Brzezinski M.A."/>
            <person name="Chaal B.K."/>
            <person name="Chiovitti A."/>
            <person name="Davis A.K."/>
            <person name="Demarest M.S."/>
            <person name="Detter J.C."/>
            <person name="Glavina T."/>
            <person name="Goodstein D."/>
            <person name="Hadi M.Z."/>
            <person name="Hellsten U."/>
            <person name="Hildebrand M."/>
            <person name="Jenkins B.D."/>
            <person name="Jurka J."/>
            <person name="Kapitonov V.V."/>
            <person name="Kroger N."/>
            <person name="Lau W.W."/>
            <person name="Lane T.W."/>
            <person name="Larimer F.W."/>
            <person name="Lippmeier J.C."/>
            <person name="Lucas S."/>
            <person name="Medina M."/>
            <person name="Montsant A."/>
            <person name="Obornik M."/>
            <person name="Parker M.S."/>
            <person name="Palenik B."/>
            <person name="Pazour G.J."/>
            <person name="Richardson P.M."/>
            <person name="Rynearson T.A."/>
            <person name="Saito M.A."/>
            <person name="Schwartz D.C."/>
            <person name="Thamatrakoln K."/>
            <person name="Valentin K."/>
            <person name="Vardi A."/>
            <person name="Wilkerson F.P."/>
            <person name="Rokhsar D.S."/>
        </authorList>
    </citation>
    <scope>NUCLEOTIDE SEQUENCE [LARGE SCALE GENOMIC DNA]</scope>
    <source>
        <strain evidence="7 8">CCMP1335</strain>
    </source>
</reference>
<dbReference type="EMBL" id="CM000642">
    <property type="protein sequence ID" value="EED91906.1"/>
    <property type="molecule type" value="Genomic_DNA"/>
</dbReference>
<keyword evidence="5" id="KW-0408">Iron</keyword>
<dbReference type="PANTHER" id="PTHR10869:SF241">
    <property type="entry name" value="FE2OG DIOXYGENASE DOMAIN-CONTAINING PROTEIN"/>
    <property type="match status" value="1"/>
</dbReference>
<evidence type="ECO:0000313" key="7">
    <source>
        <dbReference type="EMBL" id="EED91906.1"/>
    </source>
</evidence>
<sequence>FAAVIHNLFTHEECTSLINRAEAKGFEEALVHGPFGQEVLRKDIRNCKRCILDDTELTNEWFTRVMNALEGSELKDKIADAHWVESNDIGKSTFRVVGLNERVRILRYDPGQYFGVHKDNRFIRGSEFGSREGEESHLTFLLYLNDKMKGGETRIENGGRYHEVVPKVGSVLIFDHDISHEAMRVVSGVKYCYRSDVMYKKSTLDSC</sequence>
<proteinExistence type="predicted"/>
<evidence type="ECO:0000256" key="4">
    <source>
        <dbReference type="ARBA" id="ARBA00023002"/>
    </source>
</evidence>
<evidence type="ECO:0000256" key="2">
    <source>
        <dbReference type="ARBA" id="ARBA00022723"/>
    </source>
</evidence>
<accession>B8C289</accession>
<dbReference type="InterPro" id="IPR006620">
    <property type="entry name" value="Pro_4_hyd_alph"/>
</dbReference>
<keyword evidence="4" id="KW-0560">Oxidoreductase</keyword>
<dbReference type="GO" id="GO:0005506">
    <property type="term" value="F:iron ion binding"/>
    <property type="evidence" value="ECO:0007669"/>
    <property type="project" value="InterPro"/>
</dbReference>
<dbReference type="GeneID" id="7446395"/>
<evidence type="ECO:0000256" key="1">
    <source>
        <dbReference type="ARBA" id="ARBA00001961"/>
    </source>
</evidence>
<dbReference type="OMA" id="HNDSLTW"/>
<feature type="non-terminal residue" evidence="7">
    <location>
        <position position="1"/>
    </location>
</feature>
<dbReference type="eggNOG" id="ENOG502S24K">
    <property type="taxonomic scope" value="Eukaryota"/>
</dbReference>
<dbReference type="InParanoid" id="B8C289"/>
<keyword evidence="8" id="KW-1185">Reference proteome</keyword>
<keyword evidence="2" id="KW-0479">Metal-binding</keyword>
<evidence type="ECO:0000259" key="6">
    <source>
        <dbReference type="SMART" id="SM00702"/>
    </source>
</evidence>
<dbReference type="KEGG" id="tps:THAPSDRAFT_34280"/>
<evidence type="ECO:0000256" key="3">
    <source>
        <dbReference type="ARBA" id="ARBA00022964"/>
    </source>
</evidence>